<keyword evidence="3" id="KW-1185">Reference proteome</keyword>
<accession>T1KVI1</accession>
<name>T1KVI1_TETUR</name>
<organism evidence="2 3">
    <name type="scientific">Tetranychus urticae</name>
    <name type="common">Two-spotted spider mite</name>
    <dbReference type="NCBI Taxonomy" id="32264"/>
    <lineage>
        <taxon>Eukaryota</taxon>
        <taxon>Metazoa</taxon>
        <taxon>Ecdysozoa</taxon>
        <taxon>Arthropoda</taxon>
        <taxon>Chelicerata</taxon>
        <taxon>Arachnida</taxon>
        <taxon>Acari</taxon>
        <taxon>Acariformes</taxon>
        <taxon>Trombidiformes</taxon>
        <taxon>Prostigmata</taxon>
        <taxon>Eleutherengona</taxon>
        <taxon>Raphignathae</taxon>
        <taxon>Tetranychoidea</taxon>
        <taxon>Tetranychidae</taxon>
        <taxon>Tetranychus</taxon>
    </lineage>
</organism>
<dbReference type="Proteomes" id="UP000015104">
    <property type="component" value="Unassembled WGS sequence"/>
</dbReference>
<feature type="chain" id="PRO_5013198139" evidence="1">
    <location>
        <begin position="16"/>
        <end position="65"/>
    </location>
</feature>
<evidence type="ECO:0000313" key="2">
    <source>
        <dbReference type="EnsemblMetazoa" id="tetur23g00740.1"/>
    </source>
</evidence>
<evidence type="ECO:0000256" key="1">
    <source>
        <dbReference type="SAM" id="SignalP"/>
    </source>
</evidence>
<proteinExistence type="predicted"/>
<sequence>MPLVTSISLWVLVNSLLKLDMKLHLLIVTVTPPWLQSEASNLFLLMNPFSQINQLQFSWNGQRKI</sequence>
<dbReference type="AlphaFoldDB" id="T1KVI1"/>
<protein>
    <submittedName>
        <fullName evidence="2">Uncharacterized protein</fullName>
    </submittedName>
</protein>
<dbReference type="EnsemblMetazoa" id="tetur23g00740.1">
    <property type="protein sequence ID" value="tetur23g00740.1"/>
    <property type="gene ID" value="tetur23g00740"/>
</dbReference>
<evidence type="ECO:0000313" key="3">
    <source>
        <dbReference type="Proteomes" id="UP000015104"/>
    </source>
</evidence>
<reference evidence="2" key="2">
    <citation type="submission" date="2015-06" db="UniProtKB">
        <authorList>
            <consortium name="EnsemblMetazoa"/>
        </authorList>
    </citation>
    <scope>IDENTIFICATION</scope>
</reference>
<reference evidence="3" key="1">
    <citation type="submission" date="2011-08" db="EMBL/GenBank/DDBJ databases">
        <authorList>
            <person name="Rombauts S."/>
        </authorList>
    </citation>
    <scope>NUCLEOTIDE SEQUENCE</scope>
    <source>
        <strain evidence="3">London</strain>
    </source>
</reference>
<feature type="signal peptide" evidence="1">
    <location>
        <begin position="1"/>
        <end position="15"/>
    </location>
</feature>
<dbReference type="EMBL" id="CAEY01000613">
    <property type="status" value="NOT_ANNOTATED_CDS"/>
    <property type="molecule type" value="Genomic_DNA"/>
</dbReference>
<keyword evidence="1" id="KW-0732">Signal</keyword>
<dbReference type="HOGENOM" id="CLU_2852546_0_0_1"/>